<keyword evidence="12" id="KW-0594">Phospholipid biosynthesis</keyword>
<evidence type="ECO:0000256" key="1">
    <source>
        <dbReference type="ARBA" id="ARBA00000287"/>
    </source>
</evidence>
<dbReference type="GO" id="GO:0003882">
    <property type="term" value="F:CDP-diacylglycerol-serine O-phosphatidyltransferase activity"/>
    <property type="evidence" value="ECO:0007669"/>
    <property type="project" value="UniProtKB-EC"/>
</dbReference>
<evidence type="ECO:0000256" key="4">
    <source>
        <dbReference type="ARBA" id="ARBA00013174"/>
    </source>
</evidence>
<keyword evidence="18" id="KW-1185">Reference proteome</keyword>
<feature type="transmembrane region" description="Helical" evidence="16">
    <location>
        <begin position="35"/>
        <end position="53"/>
    </location>
</feature>
<evidence type="ECO:0000256" key="9">
    <source>
        <dbReference type="ARBA" id="ARBA00022989"/>
    </source>
</evidence>
<evidence type="ECO:0000256" key="2">
    <source>
        <dbReference type="ARBA" id="ARBA00004127"/>
    </source>
</evidence>
<dbReference type="PROSITE" id="PS00379">
    <property type="entry name" value="CDP_ALCOHOL_P_TRANSF"/>
    <property type="match status" value="1"/>
</dbReference>
<evidence type="ECO:0000256" key="6">
    <source>
        <dbReference type="ARBA" id="ARBA00022516"/>
    </source>
</evidence>
<dbReference type="NCBIfam" id="TIGR00473">
    <property type="entry name" value="pssA"/>
    <property type="match status" value="1"/>
</dbReference>
<evidence type="ECO:0000256" key="14">
    <source>
        <dbReference type="ARBA" id="ARBA00032361"/>
    </source>
</evidence>
<dbReference type="InterPro" id="IPR004533">
    <property type="entry name" value="CDP-diaglyc--ser_O-PTrfase"/>
</dbReference>
<comment type="subcellular location">
    <subcellularLocation>
        <location evidence="2">Endomembrane system</location>
        <topology evidence="2">Multi-pass membrane protein</topology>
    </subcellularLocation>
</comment>
<dbReference type="EC" id="2.7.8.8" evidence="4"/>
<comment type="catalytic activity">
    <reaction evidence="1">
        <text>a CDP-1,2-diacyl-sn-glycerol + L-serine = a 1,2-diacyl-sn-glycero-3-phospho-L-serine + CMP + H(+)</text>
        <dbReference type="Rhea" id="RHEA:16913"/>
        <dbReference type="ChEBI" id="CHEBI:15378"/>
        <dbReference type="ChEBI" id="CHEBI:33384"/>
        <dbReference type="ChEBI" id="CHEBI:57262"/>
        <dbReference type="ChEBI" id="CHEBI:58332"/>
        <dbReference type="ChEBI" id="CHEBI:60377"/>
        <dbReference type="EC" id="2.7.8.8"/>
    </reaction>
</comment>
<dbReference type="PANTHER" id="PTHR14269:SF61">
    <property type="entry name" value="CDP-DIACYLGLYCEROL--SERINE O-PHOSPHATIDYLTRANSFERASE"/>
    <property type="match status" value="1"/>
</dbReference>
<evidence type="ECO:0000256" key="10">
    <source>
        <dbReference type="ARBA" id="ARBA00023098"/>
    </source>
</evidence>
<comment type="caution">
    <text evidence="17">The sequence shown here is derived from an EMBL/GenBank/DDBJ whole genome shotgun (WGS) entry which is preliminary data.</text>
</comment>
<organism evidence="17 18">
    <name type="scientific">Heyndrickxia acidicola</name>
    <dbReference type="NCBI Taxonomy" id="209389"/>
    <lineage>
        <taxon>Bacteria</taxon>
        <taxon>Bacillati</taxon>
        <taxon>Bacillota</taxon>
        <taxon>Bacilli</taxon>
        <taxon>Bacillales</taxon>
        <taxon>Bacillaceae</taxon>
        <taxon>Heyndrickxia</taxon>
    </lineage>
</organism>
<dbReference type="Pfam" id="PF01066">
    <property type="entry name" value="CDP-OH_P_transf"/>
    <property type="match status" value="1"/>
</dbReference>
<comment type="similarity">
    <text evidence="3 15">Belongs to the CDP-alcohol phosphatidyltransferase class-I family.</text>
</comment>
<reference evidence="17 18" key="1">
    <citation type="submission" date="2023-03" db="EMBL/GenBank/DDBJ databases">
        <title>Bacillus Genome Sequencing.</title>
        <authorList>
            <person name="Dunlap C."/>
        </authorList>
    </citation>
    <scope>NUCLEOTIDE SEQUENCE [LARGE SCALE GENOMIC DNA]</scope>
    <source>
        <strain evidence="17 18">B-23453</strain>
    </source>
</reference>
<evidence type="ECO:0000256" key="16">
    <source>
        <dbReference type="SAM" id="Phobius"/>
    </source>
</evidence>
<dbReference type="InterPro" id="IPR050324">
    <property type="entry name" value="CDP-alcohol_PTase-I"/>
</dbReference>
<feature type="transmembrane region" description="Helical" evidence="16">
    <location>
        <begin position="65"/>
        <end position="84"/>
    </location>
</feature>
<feature type="transmembrane region" description="Helical" evidence="16">
    <location>
        <begin position="12"/>
        <end position="29"/>
    </location>
</feature>
<proteinExistence type="inferred from homology"/>
<evidence type="ECO:0000256" key="3">
    <source>
        <dbReference type="ARBA" id="ARBA00010441"/>
    </source>
</evidence>
<keyword evidence="10" id="KW-0443">Lipid metabolism</keyword>
<protein>
    <recommendedName>
        <fullName evidence="5">CDP-diacylglycerol--serine O-phosphatidyltransferase</fullName>
        <ecNumber evidence="4">2.7.8.8</ecNumber>
    </recommendedName>
    <alternativeName>
        <fullName evidence="14">Phosphatidylserine synthase</fullName>
    </alternativeName>
</protein>
<evidence type="ECO:0000256" key="12">
    <source>
        <dbReference type="ARBA" id="ARBA00023209"/>
    </source>
</evidence>
<keyword evidence="11 16" id="KW-0472">Membrane</keyword>
<dbReference type="InterPro" id="IPR000462">
    <property type="entry name" value="CDP-OH_P_trans"/>
</dbReference>
<keyword evidence="7 15" id="KW-0808">Transferase</keyword>
<dbReference type="RefSeq" id="WP_066264352.1">
    <property type="nucleotide sequence ID" value="NZ_JARMAB010000019.1"/>
</dbReference>
<dbReference type="Proteomes" id="UP001341444">
    <property type="component" value="Unassembled WGS sequence"/>
</dbReference>
<dbReference type="PANTHER" id="PTHR14269">
    <property type="entry name" value="CDP-DIACYLGLYCEROL--GLYCEROL-3-PHOSPHATE 3-PHOSPHATIDYLTRANSFERASE-RELATED"/>
    <property type="match status" value="1"/>
</dbReference>
<dbReference type="EMBL" id="JARMAB010000019">
    <property type="protein sequence ID" value="MED1204039.1"/>
    <property type="molecule type" value="Genomic_DNA"/>
</dbReference>
<dbReference type="Gene3D" id="1.20.120.1760">
    <property type="match status" value="1"/>
</dbReference>
<evidence type="ECO:0000313" key="18">
    <source>
        <dbReference type="Proteomes" id="UP001341444"/>
    </source>
</evidence>
<keyword evidence="9 16" id="KW-1133">Transmembrane helix</keyword>
<evidence type="ECO:0000256" key="7">
    <source>
        <dbReference type="ARBA" id="ARBA00022679"/>
    </source>
</evidence>
<evidence type="ECO:0000313" key="17">
    <source>
        <dbReference type="EMBL" id="MED1204039.1"/>
    </source>
</evidence>
<keyword evidence="6" id="KW-0444">Lipid biosynthesis</keyword>
<accession>A0ABU6MHY1</accession>
<gene>
    <name evidence="17" type="primary">pssA</name>
    <name evidence="17" type="ORF">P4T90_13350</name>
</gene>
<feature type="transmembrane region" description="Helical" evidence="16">
    <location>
        <begin position="90"/>
        <end position="107"/>
    </location>
</feature>
<name>A0ABU6MHY1_9BACI</name>
<evidence type="ECO:0000256" key="5">
    <source>
        <dbReference type="ARBA" id="ARBA00017171"/>
    </source>
</evidence>
<keyword evidence="8 16" id="KW-0812">Transmembrane</keyword>
<evidence type="ECO:0000256" key="11">
    <source>
        <dbReference type="ARBA" id="ARBA00023136"/>
    </source>
</evidence>
<evidence type="ECO:0000256" key="13">
    <source>
        <dbReference type="ARBA" id="ARBA00023264"/>
    </source>
</evidence>
<sequence>MLIQLVKTLPNVFSIGNFICGVLSITINMSGFPEASAIFIFLAAFFDLFDGRIARKLKADSALGIHLDSLADIVSFGVAPALLFHSFAPVSLLTSFAFILFPTMGVVRLARFSAHPTRGYFIGVPIPAAGLILAFMGLFSYSSSFITIILAVLMVAPIKVKKL</sequence>
<keyword evidence="13" id="KW-1208">Phospholipid metabolism</keyword>
<dbReference type="InterPro" id="IPR043130">
    <property type="entry name" value="CDP-OH_PTrfase_TM_dom"/>
</dbReference>
<dbReference type="InterPro" id="IPR048254">
    <property type="entry name" value="CDP_ALCOHOL_P_TRANSF_CS"/>
</dbReference>
<evidence type="ECO:0000256" key="15">
    <source>
        <dbReference type="RuleBase" id="RU003750"/>
    </source>
</evidence>
<evidence type="ECO:0000256" key="8">
    <source>
        <dbReference type="ARBA" id="ARBA00022692"/>
    </source>
</evidence>